<feature type="transmembrane region" description="Helical" evidence="1">
    <location>
        <begin position="88"/>
        <end position="108"/>
    </location>
</feature>
<keyword evidence="3" id="KW-1185">Reference proteome</keyword>
<proteinExistence type="predicted"/>
<evidence type="ECO:0000256" key="1">
    <source>
        <dbReference type="SAM" id="Phobius"/>
    </source>
</evidence>
<keyword evidence="1" id="KW-0472">Membrane</keyword>
<gene>
    <name evidence="2" type="ORF">JI741_12790</name>
</gene>
<name>A0ABS1KRV6_9BACT</name>
<dbReference type="Proteomes" id="UP000613030">
    <property type="component" value="Unassembled WGS sequence"/>
</dbReference>
<evidence type="ECO:0000313" key="3">
    <source>
        <dbReference type="Proteomes" id="UP000613030"/>
    </source>
</evidence>
<keyword evidence="1" id="KW-1133">Transmembrane helix</keyword>
<comment type="caution">
    <text evidence="2">The sequence shown here is derived from an EMBL/GenBank/DDBJ whole genome shotgun (WGS) entry which is preliminary data.</text>
</comment>
<accession>A0ABS1KRV6</accession>
<reference evidence="2 3" key="1">
    <citation type="submission" date="2021-01" db="EMBL/GenBank/DDBJ databases">
        <title>Chryseolinea sp. Jin1 Genome sequencing and assembly.</title>
        <authorList>
            <person name="Kim I."/>
        </authorList>
    </citation>
    <scope>NUCLEOTIDE SEQUENCE [LARGE SCALE GENOMIC DNA]</scope>
    <source>
        <strain evidence="2 3">Jin1</strain>
    </source>
</reference>
<dbReference type="RefSeq" id="WP_202009975.1">
    <property type="nucleotide sequence ID" value="NZ_JAERRB010000004.1"/>
</dbReference>
<keyword evidence="1" id="KW-0812">Transmembrane</keyword>
<dbReference type="EMBL" id="JAERRB010000004">
    <property type="protein sequence ID" value="MBL0742099.1"/>
    <property type="molecule type" value="Genomic_DNA"/>
</dbReference>
<sequence>MTQDEKLKRDLRSYCAFLIKEYGIIYPPTDPVIPALFAIHKDMQLNNQKNADIAFRIHEAAAKVEPRVFQLNSFKAAFGFQLGIAAKWTLWGGMLLGFAWLATWVWSINADLKKAKMIIESSKKTVELIQKVRIDNAGYYYIDFVAAKRGTIKNFHEFTKVDKNTVRVYLGKDSISTRY</sequence>
<evidence type="ECO:0000313" key="2">
    <source>
        <dbReference type="EMBL" id="MBL0742099.1"/>
    </source>
</evidence>
<organism evidence="2 3">
    <name type="scientific">Chryseolinea lacunae</name>
    <dbReference type="NCBI Taxonomy" id="2801331"/>
    <lineage>
        <taxon>Bacteria</taxon>
        <taxon>Pseudomonadati</taxon>
        <taxon>Bacteroidota</taxon>
        <taxon>Cytophagia</taxon>
        <taxon>Cytophagales</taxon>
        <taxon>Fulvivirgaceae</taxon>
        <taxon>Chryseolinea</taxon>
    </lineage>
</organism>
<protein>
    <submittedName>
        <fullName evidence="2">Uncharacterized protein</fullName>
    </submittedName>
</protein>